<proteinExistence type="predicted"/>
<dbReference type="Proteomes" id="UP000307720">
    <property type="component" value="Unassembled WGS sequence"/>
</dbReference>
<sequence>MKTRNIKKIGIVFLAALLLQGCGFKEKGLAEFSGIGGGSAAECVSLSDIPEFSGDPYVVLNDNEPEFSDGDFTTESYEKYSVLDSLGRCGAAEANIGQDLMPTEKRGDISQVKPTGWHSIKYDWVDGKSLYNRCHLIGFQLTAENANDRNLITGTRYMNVEGMLPFENMVADYIKETGNHVLYRVTPIFSGDNLVADGVQMEAKSVEDEGEGICFHIFAYNVQPGVVIDYATGDSYGDEAGMAVQADHGKREQDAGRLSSNEDGEYVLNVKSHKFHRPSCSGAKRMKENNRQDYMGDRETLISDGYEPCGSCNP</sequence>
<dbReference type="EMBL" id="SRZB01000046">
    <property type="protein sequence ID" value="TGX96813.1"/>
    <property type="molecule type" value="Genomic_DNA"/>
</dbReference>
<comment type="caution">
    <text evidence="1">The sequence shown here is derived from an EMBL/GenBank/DDBJ whole genome shotgun (WGS) entry which is preliminary data.</text>
</comment>
<evidence type="ECO:0000313" key="2">
    <source>
        <dbReference type="Proteomes" id="UP000307720"/>
    </source>
</evidence>
<keyword evidence="2" id="KW-1185">Reference proteome</keyword>
<gene>
    <name evidence="1" type="ORF">E5357_14885</name>
</gene>
<organism evidence="1 2">
    <name type="scientific">Hominisplanchenecus murintestinalis</name>
    <dbReference type="NCBI Taxonomy" id="2941517"/>
    <lineage>
        <taxon>Bacteria</taxon>
        <taxon>Bacillati</taxon>
        <taxon>Bacillota</taxon>
        <taxon>Clostridia</taxon>
        <taxon>Lachnospirales</taxon>
        <taxon>Lachnospiraceae</taxon>
        <taxon>Hominisplanchenecus</taxon>
    </lineage>
</organism>
<reference evidence="1" key="1">
    <citation type="submission" date="2019-04" db="EMBL/GenBank/DDBJ databases">
        <title>Microbes associate with the intestines of laboratory mice.</title>
        <authorList>
            <person name="Navarre W."/>
            <person name="Wong E."/>
            <person name="Huang K."/>
            <person name="Tropini C."/>
            <person name="Ng K."/>
            <person name="Yu B."/>
        </authorList>
    </citation>
    <scope>NUCLEOTIDE SEQUENCE</scope>
    <source>
        <strain evidence="1">NM72_1-8</strain>
    </source>
</reference>
<evidence type="ECO:0000313" key="1">
    <source>
        <dbReference type="EMBL" id="TGX96813.1"/>
    </source>
</evidence>
<accession>A0AC61QVV4</accession>
<protein>
    <submittedName>
        <fullName evidence="1">Uncharacterized protein</fullName>
    </submittedName>
</protein>
<name>A0AC61QVV4_9FIRM</name>